<keyword evidence="5" id="KW-1185">Reference proteome</keyword>
<evidence type="ECO:0000313" key="5">
    <source>
        <dbReference type="Proteomes" id="UP000215127"/>
    </source>
</evidence>
<comment type="subcellular location">
    <subcellularLocation>
        <location evidence="1">Membrane</location>
        <topology evidence="1">Multi-pass membrane protein</topology>
    </subcellularLocation>
</comment>
<evidence type="ECO:0000256" key="2">
    <source>
        <dbReference type="ARBA" id="ARBA00006727"/>
    </source>
</evidence>
<evidence type="ECO:0008006" key="6">
    <source>
        <dbReference type="Google" id="ProtNLM"/>
    </source>
</evidence>
<keyword evidence="3" id="KW-0472">Membrane</keyword>
<feature type="transmembrane region" description="Helical" evidence="3">
    <location>
        <begin position="90"/>
        <end position="114"/>
    </location>
</feature>
<protein>
    <recommendedName>
        <fullName evidence="6">Major facilitator superfamily (MFS) profile domain-containing protein</fullName>
    </recommendedName>
</protein>
<dbReference type="InterPro" id="IPR011701">
    <property type="entry name" value="MFS"/>
</dbReference>
<feature type="transmembrane region" description="Helical" evidence="3">
    <location>
        <begin position="324"/>
        <end position="345"/>
    </location>
</feature>
<keyword evidence="3" id="KW-0812">Transmembrane</keyword>
<dbReference type="InterPro" id="IPR050327">
    <property type="entry name" value="Proton-linked_MCT"/>
</dbReference>
<gene>
    <name evidence="4" type="ORF">ZT3D7_G8798</name>
</gene>
<comment type="similarity">
    <text evidence="2">Belongs to the major facilitator superfamily. Monocarboxylate porter (TC 2.A.1.13) family.</text>
</comment>
<dbReference type="InterPro" id="IPR036259">
    <property type="entry name" value="MFS_trans_sf"/>
</dbReference>
<feature type="transmembrane region" description="Helical" evidence="3">
    <location>
        <begin position="183"/>
        <end position="203"/>
    </location>
</feature>
<dbReference type="GO" id="GO:0022857">
    <property type="term" value="F:transmembrane transporter activity"/>
    <property type="evidence" value="ECO:0007669"/>
    <property type="project" value="InterPro"/>
</dbReference>
<dbReference type="EMBL" id="LT853699">
    <property type="protein sequence ID" value="SMQ53644.1"/>
    <property type="molecule type" value="Genomic_DNA"/>
</dbReference>
<dbReference type="AlphaFoldDB" id="A0A1X7S1S9"/>
<dbReference type="SUPFAM" id="SSF103473">
    <property type="entry name" value="MFS general substrate transporter"/>
    <property type="match status" value="1"/>
</dbReference>
<evidence type="ECO:0000256" key="1">
    <source>
        <dbReference type="ARBA" id="ARBA00004141"/>
    </source>
</evidence>
<feature type="transmembrane region" description="Helical" evidence="3">
    <location>
        <begin position="126"/>
        <end position="144"/>
    </location>
</feature>
<dbReference type="Proteomes" id="UP000215127">
    <property type="component" value="Chromosome 8"/>
</dbReference>
<reference evidence="4 5" key="1">
    <citation type="submission" date="2016-06" db="EMBL/GenBank/DDBJ databases">
        <authorList>
            <person name="Kjaerup R.B."/>
            <person name="Dalgaard T.S."/>
            <person name="Juul-Madsen H.R."/>
        </authorList>
    </citation>
    <scope>NUCLEOTIDE SEQUENCE [LARGE SCALE GENOMIC DNA]</scope>
</reference>
<feature type="transmembrane region" description="Helical" evidence="3">
    <location>
        <begin position="150"/>
        <end position="171"/>
    </location>
</feature>
<keyword evidence="3" id="KW-1133">Transmembrane helix</keyword>
<dbReference type="Pfam" id="PF07690">
    <property type="entry name" value="MFS_1"/>
    <property type="match status" value="1"/>
</dbReference>
<feature type="transmembrane region" description="Helical" evidence="3">
    <location>
        <begin position="215"/>
        <end position="235"/>
    </location>
</feature>
<feature type="transmembrane region" description="Helical" evidence="3">
    <location>
        <begin position="259"/>
        <end position="277"/>
    </location>
</feature>
<feature type="transmembrane region" description="Helical" evidence="3">
    <location>
        <begin position="351"/>
        <end position="369"/>
    </location>
</feature>
<dbReference type="Gene3D" id="1.20.1250.20">
    <property type="entry name" value="MFS general substrate transporter like domains"/>
    <property type="match status" value="2"/>
</dbReference>
<evidence type="ECO:0000313" key="4">
    <source>
        <dbReference type="EMBL" id="SMQ53644.1"/>
    </source>
</evidence>
<dbReference type="PANTHER" id="PTHR11360:SF287">
    <property type="entry name" value="MFS MONOCARBOXYLATE TRANSPORTER"/>
    <property type="match status" value="1"/>
</dbReference>
<feature type="transmembrane region" description="Helical" evidence="3">
    <location>
        <begin position="297"/>
        <end position="317"/>
    </location>
</feature>
<dbReference type="GO" id="GO:0016020">
    <property type="term" value="C:membrane"/>
    <property type="evidence" value="ECO:0007669"/>
    <property type="project" value="UniProtKB-SubCell"/>
</dbReference>
<evidence type="ECO:0000256" key="3">
    <source>
        <dbReference type="SAM" id="Phobius"/>
    </source>
</evidence>
<sequence>MATTTAQRTVTSDSIELADQLSVSHSRQTSTGSNVAFPSHSQSALPPTDEGYLAYIALAGAFVNNALIWGFALSFGVLQEHYTNNPPFNAAPGGIAAIGTTCTGLMYLTMPVFLSAFQRWPWTRKYSMWTGVPVSAIALVGASFAQTIPQLLVCQGILYGLAGNALVMPTINFINEWWIRRRGFAIGVAIAGDGFGGVVMPLILQALLERVGFRWTLRIVATIIVTLSLPLLFLMKPRLPISATYVSPRVDLSFLQSRLFWIFQLFNTIQALGYFLPVNYLPSIAEELGLSPTLGSLTVLLVNLGMIFGCLAVGSLVDRFDVTTVLLGVSTISGFTVFAILGLSIVTAPLFIFSIMYGLTAGTYSTHWGGMIRELQKKHDGTDANLVFGLFALGRGVGSIISGPLSESLVASGKIWHDSATSTYVKQQAGATNSNPSSSAVHRALELPEILSHILLQLDEPGLTESQFSTAIEDLFIFQRVSRNWNAVIQDTLKLRRIMLLEYDEETSSDRPYGARYLLDPDTPALNLHPMLPCIRMEEEKWSAYRMRTEKQLIFTMDRYPVGPLEEHHTGRWLSTCIKCTSDGRLPQHFGHEDTLEDSKVLPRRISVARRCAHLKTLSIWMRLVLSFDGCAKLIRSGCHQSRALFAPKGSEAVIDARIVVIIAA</sequence>
<organism evidence="4 5">
    <name type="scientific">Zymoseptoria tritici (strain ST99CH_3D7)</name>
    <dbReference type="NCBI Taxonomy" id="1276538"/>
    <lineage>
        <taxon>Eukaryota</taxon>
        <taxon>Fungi</taxon>
        <taxon>Dikarya</taxon>
        <taxon>Ascomycota</taxon>
        <taxon>Pezizomycotina</taxon>
        <taxon>Dothideomycetes</taxon>
        <taxon>Dothideomycetidae</taxon>
        <taxon>Mycosphaerellales</taxon>
        <taxon>Mycosphaerellaceae</taxon>
        <taxon>Zymoseptoria</taxon>
    </lineage>
</organism>
<name>A0A1X7S1S9_ZYMT9</name>
<proteinExistence type="inferred from homology"/>
<dbReference type="PANTHER" id="PTHR11360">
    <property type="entry name" value="MONOCARBOXYLATE TRANSPORTER"/>
    <property type="match status" value="1"/>
</dbReference>
<feature type="transmembrane region" description="Helical" evidence="3">
    <location>
        <begin position="52"/>
        <end position="78"/>
    </location>
</feature>
<accession>A0A1X7S1S9</accession>